<organism evidence="5 6">
    <name type="scientific">Paenibacillus flagellatus</name>
    <dbReference type="NCBI Taxonomy" id="2211139"/>
    <lineage>
        <taxon>Bacteria</taxon>
        <taxon>Bacillati</taxon>
        <taxon>Bacillota</taxon>
        <taxon>Bacilli</taxon>
        <taxon>Bacillales</taxon>
        <taxon>Paenibacillaceae</taxon>
        <taxon>Paenibacillus</taxon>
    </lineage>
</organism>
<keyword evidence="3" id="KW-1133">Transmembrane helix</keyword>
<evidence type="ECO:0000256" key="1">
    <source>
        <dbReference type="ARBA" id="ARBA00004370"/>
    </source>
</evidence>
<dbReference type="InterPro" id="IPR050623">
    <property type="entry name" value="Glucan_succinyl_AcylTrfase"/>
</dbReference>
<comment type="caution">
    <text evidence="5">The sequence shown here is derived from an EMBL/GenBank/DDBJ whole genome shotgun (WGS) entry which is preliminary data.</text>
</comment>
<feature type="transmembrane region" description="Helical" evidence="3">
    <location>
        <begin position="344"/>
        <end position="365"/>
    </location>
</feature>
<feature type="transmembrane region" description="Helical" evidence="3">
    <location>
        <begin position="45"/>
        <end position="69"/>
    </location>
</feature>
<dbReference type="OrthoDB" id="5446016at2"/>
<dbReference type="AlphaFoldDB" id="A0A2V5KE14"/>
<reference evidence="5 6" key="1">
    <citation type="submission" date="2018-05" db="EMBL/GenBank/DDBJ databases">
        <title>Paenibacillus flagellatus sp. nov., isolated from selenium mineral soil.</title>
        <authorList>
            <person name="Dai X."/>
        </authorList>
    </citation>
    <scope>NUCLEOTIDE SEQUENCE [LARGE SCALE GENOMIC DNA]</scope>
    <source>
        <strain evidence="5 6">DXL2</strain>
    </source>
</reference>
<comment type="similarity">
    <text evidence="2">Belongs to the acyltransferase 3 family.</text>
</comment>
<dbReference type="GO" id="GO:0016747">
    <property type="term" value="F:acyltransferase activity, transferring groups other than amino-acyl groups"/>
    <property type="evidence" value="ECO:0007669"/>
    <property type="project" value="InterPro"/>
</dbReference>
<evidence type="ECO:0000313" key="6">
    <source>
        <dbReference type="Proteomes" id="UP000247476"/>
    </source>
</evidence>
<dbReference type="InterPro" id="IPR002656">
    <property type="entry name" value="Acyl_transf_3_dom"/>
</dbReference>
<dbReference type="Proteomes" id="UP000247476">
    <property type="component" value="Unassembled WGS sequence"/>
</dbReference>
<evidence type="ECO:0000313" key="5">
    <source>
        <dbReference type="EMBL" id="PYI56534.1"/>
    </source>
</evidence>
<dbReference type="RefSeq" id="WP_110839061.1">
    <property type="nucleotide sequence ID" value="NZ_QJVJ01000002.1"/>
</dbReference>
<keyword evidence="3" id="KW-0472">Membrane</keyword>
<dbReference type="Pfam" id="PF01757">
    <property type="entry name" value="Acyl_transf_3"/>
    <property type="match status" value="1"/>
</dbReference>
<keyword evidence="6" id="KW-1185">Reference proteome</keyword>
<evidence type="ECO:0000259" key="4">
    <source>
        <dbReference type="Pfam" id="PF01757"/>
    </source>
</evidence>
<feature type="transmembrane region" description="Helical" evidence="3">
    <location>
        <begin position="141"/>
        <end position="159"/>
    </location>
</feature>
<feature type="transmembrane region" description="Helical" evidence="3">
    <location>
        <begin position="282"/>
        <end position="299"/>
    </location>
</feature>
<evidence type="ECO:0000256" key="2">
    <source>
        <dbReference type="ARBA" id="ARBA00007400"/>
    </source>
</evidence>
<dbReference type="EMBL" id="QJVJ01000002">
    <property type="protein sequence ID" value="PYI56534.1"/>
    <property type="molecule type" value="Genomic_DNA"/>
</dbReference>
<feature type="transmembrane region" description="Helical" evidence="3">
    <location>
        <begin position="209"/>
        <end position="229"/>
    </location>
</feature>
<feature type="transmembrane region" description="Helical" evidence="3">
    <location>
        <begin position="241"/>
        <end position="262"/>
    </location>
</feature>
<protein>
    <recommendedName>
        <fullName evidence="4">Acyltransferase 3 domain-containing protein</fullName>
    </recommendedName>
</protein>
<evidence type="ECO:0000256" key="3">
    <source>
        <dbReference type="SAM" id="Phobius"/>
    </source>
</evidence>
<gene>
    <name evidence="5" type="ORF">DLM86_06075</name>
</gene>
<dbReference type="PANTHER" id="PTHR36927">
    <property type="entry name" value="BLR4337 PROTEIN"/>
    <property type="match status" value="1"/>
</dbReference>
<feature type="transmembrane region" description="Helical" evidence="3">
    <location>
        <begin position="179"/>
        <end position="197"/>
    </location>
</feature>
<feature type="transmembrane region" description="Helical" evidence="3">
    <location>
        <begin position="90"/>
        <end position="111"/>
    </location>
</feature>
<sequence length="380" mass="41730">MNDRLPYLDRIKTFLTVLVVLHHTAITYGGEGSWYYTEHADSLAAQAVLTLFTAVNQSFFMGLFFFISGCVTPASYDRSDGAGRFMAKRLVRFGVPLAVYMIVIDPVLWYVSTGYDGSVADYLRERVFPDPLRGVTEFEPGPLWFLVALLLFNAAYAFYRRVTAGRASVRPFALTSARVFGYLAAVSAANFIVRLFLPVGEEVLSLQLGYFPAYVGLFFGGIAASRGQWLERLTTKAARRWGAAAIALVVLLPVVMALGGALDGNTDAFMGGWTWQSAVYSTVDPIMGLGISYVLLVRFRDRRNGPMSRMGRALSGSAFLVFVLHAPIVTYVSYGLRDLALHPLVKFALVGGLATTLCFAIAMAVRRSRARASRTVRRAA</sequence>
<proteinExistence type="inferred from homology"/>
<keyword evidence="3" id="KW-0812">Transmembrane</keyword>
<name>A0A2V5KE14_9BACL</name>
<accession>A0A2V5KE14</accession>
<feature type="domain" description="Acyltransferase 3" evidence="4">
    <location>
        <begin position="6"/>
        <end position="362"/>
    </location>
</feature>
<feature type="transmembrane region" description="Helical" evidence="3">
    <location>
        <begin position="311"/>
        <end position="332"/>
    </location>
</feature>
<dbReference type="PANTHER" id="PTHR36927:SF4">
    <property type="entry name" value="BLR5718 PROTEIN"/>
    <property type="match status" value="1"/>
</dbReference>
<comment type="subcellular location">
    <subcellularLocation>
        <location evidence="1">Membrane</location>
    </subcellularLocation>
</comment>